<reference evidence="7" key="1">
    <citation type="submission" date="2020-05" db="EMBL/GenBank/DDBJ databases">
        <authorList>
            <person name="Chiriac C."/>
            <person name="Salcher M."/>
            <person name="Ghai R."/>
            <person name="Kavagutti S V."/>
        </authorList>
    </citation>
    <scope>NUCLEOTIDE SEQUENCE</scope>
</reference>
<dbReference type="Gene3D" id="2.30.110.10">
    <property type="entry name" value="Electron Transport, Fmn-binding Protein, Chain A"/>
    <property type="match status" value="1"/>
</dbReference>
<dbReference type="NCBIfam" id="TIGR00558">
    <property type="entry name" value="pdxH"/>
    <property type="match status" value="1"/>
</dbReference>
<sequence>MATHSKGLHAMRVGYGDDALNEGDLEGAPLAQFSSWLDDAIAAHLPEPNAMVLGTTDGAVPSVRTVLLKAADTRGFAFYTNLRSRKGRDLDTVPAASAVFPWFAMSRQVIVSGPVVAVPRDETAEYFASRPRGSRLGAWASRQSEVIEGREPLDAAYGELESRWPEPEDIPLPDHWGGFLICPTSVEFWQGRASRLHDRLRFVRDSAPLTLDSGGARLDDDSLWRIERLSP</sequence>
<keyword evidence="4" id="KW-0560">Oxidoreductase</keyword>
<evidence type="ECO:0000259" key="5">
    <source>
        <dbReference type="Pfam" id="PF01243"/>
    </source>
</evidence>
<accession>A0A6J7QAU9</accession>
<organism evidence="7">
    <name type="scientific">freshwater metagenome</name>
    <dbReference type="NCBI Taxonomy" id="449393"/>
    <lineage>
        <taxon>unclassified sequences</taxon>
        <taxon>metagenomes</taxon>
        <taxon>ecological metagenomes</taxon>
    </lineage>
</organism>
<name>A0A6J7QAU9_9ZZZZ</name>
<dbReference type="InterPro" id="IPR012349">
    <property type="entry name" value="Split_barrel_FMN-bd"/>
</dbReference>
<feature type="domain" description="Pyridoxamine 5'-phosphate oxidase N-terminal" evidence="5">
    <location>
        <begin position="37"/>
        <end position="151"/>
    </location>
</feature>
<feature type="domain" description="Pyridoxine 5'-phosphate oxidase dimerisation C-terminal" evidence="6">
    <location>
        <begin position="176"/>
        <end position="231"/>
    </location>
</feature>
<evidence type="ECO:0000259" key="6">
    <source>
        <dbReference type="Pfam" id="PF10590"/>
    </source>
</evidence>
<dbReference type="Pfam" id="PF01243">
    <property type="entry name" value="PNPOx_N"/>
    <property type="match status" value="1"/>
</dbReference>
<dbReference type="SUPFAM" id="SSF50475">
    <property type="entry name" value="FMN-binding split barrel"/>
    <property type="match status" value="1"/>
</dbReference>
<comment type="cofactor">
    <cofactor evidence="1">
        <name>FMN</name>
        <dbReference type="ChEBI" id="CHEBI:58210"/>
    </cofactor>
</comment>
<evidence type="ECO:0000256" key="1">
    <source>
        <dbReference type="ARBA" id="ARBA00001917"/>
    </source>
</evidence>
<dbReference type="PROSITE" id="PS01064">
    <property type="entry name" value="PYRIDOX_OXIDASE"/>
    <property type="match status" value="1"/>
</dbReference>
<evidence type="ECO:0000256" key="2">
    <source>
        <dbReference type="ARBA" id="ARBA00022630"/>
    </source>
</evidence>
<dbReference type="GO" id="GO:0010181">
    <property type="term" value="F:FMN binding"/>
    <property type="evidence" value="ECO:0007669"/>
    <property type="project" value="InterPro"/>
</dbReference>
<dbReference type="NCBIfam" id="NF004231">
    <property type="entry name" value="PRK05679.1"/>
    <property type="match status" value="1"/>
</dbReference>
<keyword evidence="3" id="KW-0288">FMN</keyword>
<keyword evidence="2" id="KW-0285">Flavoprotein</keyword>
<dbReference type="InterPro" id="IPR011576">
    <property type="entry name" value="Pyridox_Oxase_N"/>
</dbReference>
<dbReference type="PANTHER" id="PTHR10851:SF0">
    <property type="entry name" value="PYRIDOXINE-5'-PHOSPHATE OXIDASE"/>
    <property type="match status" value="1"/>
</dbReference>
<evidence type="ECO:0000256" key="4">
    <source>
        <dbReference type="ARBA" id="ARBA00023002"/>
    </source>
</evidence>
<dbReference type="GO" id="GO:0008615">
    <property type="term" value="P:pyridoxine biosynthetic process"/>
    <property type="evidence" value="ECO:0007669"/>
    <property type="project" value="InterPro"/>
</dbReference>
<dbReference type="InterPro" id="IPR000659">
    <property type="entry name" value="Pyridox_Oxase"/>
</dbReference>
<dbReference type="AlphaFoldDB" id="A0A6J7QAU9"/>
<evidence type="ECO:0000256" key="3">
    <source>
        <dbReference type="ARBA" id="ARBA00022643"/>
    </source>
</evidence>
<dbReference type="PIRSF" id="PIRSF000190">
    <property type="entry name" value="Pyd_amn-ph_oxd"/>
    <property type="match status" value="1"/>
</dbReference>
<evidence type="ECO:0000313" key="7">
    <source>
        <dbReference type="EMBL" id="CAB5012793.1"/>
    </source>
</evidence>
<gene>
    <name evidence="7" type="ORF">UFOPK3992_01310</name>
</gene>
<dbReference type="PANTHER" id="PTHR10851">
    <property type="entry name" value="PYRIDOXINE-5-PHOSPHATE OXIDASE"/>
    <property type="match status" value="1"/>
</dbReference>
<dbReference type="HAMAP" id="MF_01629">
    <property type="entry name" value="PdxH"/>
    <property type="match status" value="1"/>
</dbReference>
<dbReference type="GO" id="GO:0004733">
    <property type="term" value="F:pyridoxamine phosphate oxidase activity"/>
    <property type="evidence" value="ECO:0007669"/>
    <property type="project" value="InterPro"/>
</dbReference>
<dbReference type="InterPro" id="IPR019576">
    <property type="entry name" value="Pyridoxamine_oxidase_dimer_C"/>
</dbReference>
<proteinExistence type="inferred from homology"/>
<dbReference type="EMBL" id="CAFBOZ010000193">
    <property type="protein sequence ID" value="CAB5012793.1"/>
    <property type="molecule type" value="Genomic_DNA"/>
</dbReference>
<dbReference type="Pfam" id="PF10590">
    <property type="entry name" value="PNP_phzG_C"/>
    <property type="match status" value="1"/>
</dbReference>
<dbReference type="InterPro" id="IPR019740">
    <property type="entry name" value="Pyridox_Oxase_CS"/>
</dbReference>
<protein>
    <submittedName>
        <fullName evidence="7">Unannotated protein</fullName>
    </submittedName>
</protein>